<organism evidence="1 2">
    <name type="scientific">Rhizobium mongolense</name>
    <dbReference type="NCBI Taxonomy" id="57676"/>
    <lineage>
        <taxon>Bacteria</taxon>
        <taxon>Pseudomonadati</taxon>
        <taxon>Pseudomonadota</taxon>
        <taxon>Alphaproteobacteria</taxon>
        <taxon>Hyphomicrobiales</taxon>
        <taxon>Rhizobiaceae</taxon>
        <taxon>Rhizobium/Agrobacterium group</taxon>
        <taxon>Rhizobium</taxon>
    </lineage>
</organism>
<comment type="caution">
    <text evidence="1">The sequence shown here is derived from an EMBL/GenBank/DDBJ whole genome shotgun (WGS) entry which is preliminary data.</text>
</comment>
<sequence>MEQSFAVCWDRVEFKAWNPADEEAVANHQSVLYVLGPSMAQVETVKVSMAALRLVERLIDAEAVAVKGESAGVAHGLCRWRELLRQGAEALKAADLLAQRRVGRLTFAKRPLSARGYLESVGFHLVGLPEVYVPESVGTEGRLSPRWMRWLTRSRSGGSSRHLKTRHATLSFDSTYQVDEFKFNPYGIVRLAA</sequence>
<name>A0ABR6IHG7_9HYPH</name>
<gene>
    <name evidence="1" type="ORF">GGD56_001127</name>
</gene>
<dbReference type="Proteomes" id="UP000551353">
    <property type="component" value="Unassembled WGS sequence"/>
</dbReference>
<proteinExistence type="predicted"/>
<dbReference type="EMBL" id="JACIFX010000001">
    <property type="protein sequence ID" value="MBB4227307.1"/>
    <property type="molecule type" value="Genomic_DNA"/>
</dbReference>
<reference evidence="1 2" key="1">
    <citation type="submission" date="2020-08" db="EMBL/GenBank/DDBJ databases">
        <title>Genomic Encyclopedia of Type Strains, Phase IV (KMG-V): Genome sequencing to study the core and pangenomes of soil and plant-associated prokaryotes.</title>
        <authorList>
            <person name="Whitman W."/>
        </authorList>
    </citation>
    <scope>NUCLEOTIDE SEQUENCE [LARGE SCALE GENOMIC DNA]</scope>
    <source>
        <strain evidence="1 2">SEMIA 4087</strain>
    </source>
</reference>
<evidence type="ECO:0008006" key="3">
    <source>
        <dbReference type="Google" id="ProtNLM"/>
    </source>
</evidence>
<accession>A0ABR6IHG7</accession>
<evidence type="ECO:0000313" key="2">
    <source>
        <dbReference type="Proteomes" id="UP000551353"/>
    </source>
</evidence>
<evidence type="ECO:0000313" key="1">
    <source>
        <dbReference type="EMBL" id="MBB4227307.1"/>
    </source>
</evidence>
<keyword evidence="2" id="KW-1185">Reference proteome</keyword>
<protein>
    <recommendedName>
        <fullName evidence="3">N-acetyltransferase domain-containing protein</fullName>
    </recommendedName>
</protein>